<accession>A0ABP1S2A5</accession>
<gene>
    <name evidence="1" type="ORF">ODALV1_LOCUS28738</name>
</gene>
<dbReference type="EMBL" id="CAXLJM020000147">
    <property type="protein sequence ID" value="CAL8141491.1"/>
    <property type="molecule type" value="Genomic_DNA"/>
</dbReference>
<protein>
    <recommendedName>
        <fullName evidence="3">Transposase domain-containing protein</fullName>
    </recommendedName>
</protein>
<name>A0ABP1S2A5_9HEXA</name>
<organism evidence="1 2">
    <name type="scientific">Orchesella dallaii</name>
    <dbReference type="NCBI Taxonomy" id="48710"/>
    <lineage>
        <taxon>Eukaryota</taxon>
        <taxon>Metazoa</taxon>
        <taxon>Ecdysozoa</taxon>
        <taxon>Arthropoda</taxon>
        <taxon>Hexapoda</taxon>
        <taxon>Collembola</taxon>
        <taxon>Entomobryomorpha</taxon>
        <taxon>Entomobryoidea</taxon>
        <taxon>Orchesellidae</taxon>
        <taxon>Orchesellinae</taxon>
        <taxon>Orchesella</taxon>
    </lineage>
</organism>
<evidence type="ECO:0000313" key="1">
    <source>
        <dbReference type="EMBL" id="CAL8141491.1"/>
    </source>
</evidence>
<reference evidence="1 2" key="1">
    <citation type="submission" date="2024-08" db="EMBL/GenBank/DDBJ databases">
        <authorList>
            <person name="Cucini C."/>
            <person name="Frati F."/>
        </authorList>
    </citation>
    <scope>NUCLEOTIDE SEQUENCE [LARGE SCALE GENOMIC DNA]</scope>
</reference>
<evidence type="ECO:0000313" key="2">
    <source>
        <dbReference type="Proteomes" id="UP001642540"/>
    </source>
</evidence>
<dbReference type="PANTHER" id="PTHR33053:SF9">
    <property type="entry name" value="AGAP000105-PA"/>
    <property type="match status" value="1"/>
</dbReference>
<comment type="caution">
    <text evidence="1">The sequence shown here is derived from an EMBL/GenBank/DDBJ whole genome shotgun (WGS) entry which is preliminary data.</text>
</comment>
<sequence length="465" mass="54152">MIGLYFGDKKPSNLEFLQEFIADCKEMETNGLTVDDKIYYFRLSKILADAPARSFLKAVKNHNSYYGCERCNQRGEWSGRVVFNCNSSVLRTDSSFRSKRDIAHHNGDSIFLELDIDMVSQFPLDYLHLVCLGVVRKVLRQWVKGKLPHKLRHSDVDTISKRLLSFRKHFPNDFQRKPRSLFEVDHFKGTEFRTFLLYTGFPALISVLSTEKFKHFMYLHSAIFILLSKYCTNEWWNQLANKLLCKFIRVSIELYGREFVTYNVHSLSHLSSDCLEHGSLDKCSTFKFENFMQKLKRMVRSHSSQLEQVANRLAEKDVMDNTVRHKNIITKENSIVLSSKNGNNCFMTKDNKWTTTILNRITSARNGEELDHNVIRSGSGLFSEFDSLLECIVKHPRDTTQSSSIIGNAQPDGDRGVELFSIRLEERFVDESSLFYSNQKFLEYENLTQYQDEIEKIMSLVREGM</sequence>
<proteinExistence type="predicted"/>
<keyword evidence="2" id="KW-1185">Reference proteome</keyword>
<dbReference type="Proteomes" id="UP001642540">
    <property type="component" value="Unassembled WGS sequence"/>
</dbReference>
<evidence type="ECO:0008006" key="3">
    <source>
        <dbReference type="Google" id="ProtNLM"/>
    </source>
</evidence>
<dbReference type="Gene3D" id="1.20.1310.10">
    <property type="entry name" value="Cullin Repeats"/>
    <property type="match status" value="1"/>
</dbReference>
<dbReference type="PANTHER" id="PTHR33053">
    <property type="entry name" value="PROTEIN, PUTATIVE-RELATED"/>
    <property type="match status" value="1"/>
</dbReference>